<keyword evidence="3" id="KW-1185">Reference proteome</keyword>
<protein>
    <submittedName>
        <fullName evidence="2">Uncharacterized protein</fullName>
    </submittedName>
</protein>
<name>A0AAD8DZ84_MYTSE</name>
<feature type="compositionally biased region" description="Basic and acidic residues" evidence="1">
    <location>
        <begin position="204"/>
        <end position="215"/>
    </location>
</feature>
<feature type="compositionally biased region" description="Low complexity" evidence="1">
    <location>
        <begin position="294"/>
        <end position="324"/>
    </location>
</feature>
<evidence type="ECO:0000313" key="3">
    <source>
        <dbReference type="Proteomes" id="UP001231518"/>
    </source>
</evidence>
<feature type="compositionally biased region" description="Basic and acidic residues" evidence="1">
    <location>
        <begin position="263"/>
        <end position="273"/>
    </location>
</feature>
<proteinExistence type="predicted"/>
<comment type="caution">
    <text evidence="2">The sequence shown here is derived from an EMBL/GenBank/DDBJ whole genome shotgun (WGS) entry which is preliminary data.</text>
</comment>
<feature type="compositionally biased region" description="Acidic residues" evidence="1">
    <location>
        <begin position="236"/>
        <end position="246"/>
    </location>
</feature>
<reference evidence="2" key="1">
    <citation type="submission" date="2023-03" db="EMBL/GenBank/DDBJ databases">
        <title>Chromosome-level genomes of two armyworms, Mythimna separata and Mythimna loreyi, provide insights into the biosynthesis and reception of sex pheromones.</title>
        <authorList>
            <person name="Zhao H."/>
        </authorList>
    </citation>
    <scope>NUCLEOTIDE SEQUENCE</scope>
    <source>
        <strain evidence="2">BeijingLab</strain>
        <tissue evidence="2">Pupa</tissue>
    </source>
</reference>
<feature type="compositionally biased region" description="Basic and acidic residues" evidence="1">
    <location>
        <begin position="139"/>
        <end position="150"/>
    </location>
</feature>
<gene>
    <name evidence="2" type="ORF">PYW07_015143</name>
</gene>
<evidence type="ECO:0000313" key="2">
    <source>
        <dbReference type="EMBL" id="KAJ8732544.1"/>
    </source>
</evidence>
<accession>A0AAD8DZ84</accession>
<organism evidence="2 3">
    <name type="scientific">Mythimna separata</name>
    <name type="common">Oriental armyworm</name>
    <name type="synonym">Pseudaletia separata</name>
    <dbReference type="NCBI Taxonomy" id="271217"/>
    <lineage>
        <taxon>Eukaryota</taxon>
        <taxon>Metazoa</taxon>
        <taxon>Ecdysozoa</taxon>
        <taxon>Arthropoda</taxon>
        <taxon>Hexapoda</taxon>
        <taxon>Insecta</taxon>
        <taxon>Pterygota</taxon>
        <taxon>Neoptera</taxon>
        <taxon>Endopterygota</taxon>
        <taxon>Lepidoptera</taxon>
        <taxon>Glossata</taxon>
        <taxon>Ditrysia</taxon>
        <taxon>Noctuoidea</taxon>
        <taxon>Noctuidae</taxon>
        <taxon>Noctuinae</taxon>
        <taxon>Hadenini</taxon>
        <taxon>Mythimna</taxon>
    </lineage>
</organism>
<evidence type="ECO:0000256" key="1">
    <source>
        <dbReference type="SAM" id="MobiDB-lite"/>
    </source>
</evidence>
<feature type="compositionally biased region" description="Basic and acidic residues" evidence="1">
    <location>
        <begin position="222"/>
        <end position="235"/>
    </location>
</feature>
<dbReference type="EMBL" id="JARGEI010000004">
    <property type="protein sequence ID" value="KAJ8732544.1"/>
    <property type="molecule type" value="Genomic_DNA"/>
</dbReference>
<sequence>MYYQRSSVQTFNQTAKMSQRLDNTKWLWCLLALHVGSVWGNARPVTVRTPPSNPSTIEAQAKFFQDFFSVQLSPYKIEFGHVCEDPNTWEQRYEKKDFKNHRDMGKVRWGDKKGGYGEHYWDLNHAGNTDNIGDDGDDGSYHEKYDHYDEPSNNSPNYGHDDDSPTYGNDDYDAEKASYEERERAKRAYPKSERPRKTERKHVKPLEQEPEEEHRPKKQSYKKREEQEAAETSHEEEYEDDEDEESYERTEKPKPRRQHHKKKEDEPKPKEKNQIVLVVSHKDDAEDQPNQYANQNQPEQSQYQQTQNQPALNQYLPQNQAQLPPYLPQQPTHLPQYAVPKQHLEPPQFVPYEGGAGVRQHQQPEVSAATTVPRLFLEPSTGHVVDRATGQAYVLQPIATHNNYN</sequence>
<feature type="compositionally biased region" description="Basic and acidic residues" evidence="1">
    <location>
        <begin position="174"/>
        <end position="196"/>
    </location>
</feature>
<feature type="region of interest" description="Disordered" evidence="1">
    <location>
        <begin position="131"/>
        <end position="326"/>
    </location>
</feature>
<dbReference type="AlphaFoldDB" id="A0AAD8DZ84"/>
<dbReference type="Proteomes" id="UP001231518">
    <property type="component" value="Chromosome 6"/>
</dbReference>